<dbReference type="Gene3D" id="3.30.70.100">
    <property type="match status" value="1"/>
</dbReference>
<protein>
    <submittedName>
        <fullName evidence="2">Antibiotic biosynthesis monooxygenase</fullName>
    </submittedName>
</protein>
<keyword evidence="2" id="KW-0503">Monooxygenase</keyword>
<dbReference type="InterPro" id="IPR011008">
    <property type="entry name" value="Dimeric_a/b-barrel"/>
</dbReference>
<gene>
    <name evidence="2" type="ORF">H3Z74_21470</name>
</gene>
<organism evidence="2 3">
    <name type="scientific">Sphingomonas alpina</name>
    <dbReference type="NCBI Taxonomy" id="653931"/>
    <lineage>
        <taxon>Bacteria</taxon>
        <taxon>Pseudomonadati</taxon>
        <taxon>Pseudomonadota</taxon>
        <taxon>Alphaproteobacteria</taxon>
        <taxon>Sphingomonadales</taxon>
        <taxon>Sphingomonadaceae</taxon>
        <taxon>Sphingomonas</taxon>
    </lineage>
</organism>
<dbReference type="PROSITE" id="PS51725">
    <property type="entry name" value="ABM"/>
    <property type="match status" value="1"/>
</dbReference>
<dbReference type="AlphaFoldDB" id="A0A7H0LHQ7"/>
<evidence type="ECO:0000313" key="3">
    <source>
        <dbReference type="Proteomes" id="UP000516148"/>
    </source>
</evidence>
<sequence length="102" mass="11263">MIIVTGSVTARTDSFDALRQASLDHVYRSRTEDGCISHSVQADCENPLRLFFYERWRDMAALKAHFVQPGSAEFIGAVRKLAASSEAVSLYEAREAPADDPA</sequence>
<dbReference type="SUPFAM" id="SSF54909">
    <property type="entry name" value="Dimeric alpha+beta barrel"/>
    <property type="match status" value="1"/>
</dbReference>
<feature type="domain" description="ABM" evidence="1">
    <location>
        <begin position="2"/>
        <end position="90"/>
    </location>
</feature>
<reference evidence="2 3" key="1">
    <citation type="submission" date="2020-09" db="EMBL/GenBank/DDBJ databases">
        <title>Sphingomonas sp., a new species isolated from pork steak.</title>
        <authorList>
            <person name="Heidler von Heilborn D."/>
        </authorList>
    </citation>
    <scope>NUCLEOTIDE SEQUENCE [LARGE SCALE GENOMIC DNA]</scope>
    <source>
        <strain evidence="3">S8-3T</strain>
    </source>
</reference>
<dbReference type="InterPro" id="IPR007138">
    <property type="entry name" value="ABM_dom"/>
</dbReference>
<dbReference type="PANTHER" id="PTHR33336:SF3">
    <property type="entry name" value="ABM DOMAIN-CONTAINING PROTEIN"/>
    <property type="match status" value="1"/>
</dbReference>
<dbReference type="RefSeq" id="WP_187761529.1">
    <property type="nucleotide sequence ID" value="NZ_CP061038.1"/>
</dbReference>
<dbReference type="PANTHER" id="PTHR33336">
    <property type="entry name" value="QUINOL MONOOXYGENASE YGIN-RELATED"/>
    <property type="match status" value="1"/>
</dbReference>
<dbReference type="KEGG" id="spap:H3Z74_21470"/>
<evidence type="ECO:0000259" key="1">
    <source>
        <dbReference type="PROSITE" id="PS51725"/>
    </source>
</evidence>
<keyword evidence="2" id="KW-0560">Oxidoreductase</keyword>
<evidence type="ECO:0000313" key="2">
    <source>
        <dbReference type="EMBL" id="QNQ09210.1"/>
    </source>
</evidence>
<dbReference type="InterPro" id="IPR050744">
    <property type="entry name" value="AI-2_Isomerase_LsrG"/>
</dbReference>
<dbReference type="GO" id="GO:0004497">
    <property type="term" value="F:monooxygenase activity"/>
    <property type="evidence" value="ECO:0007669"/>
    <property type="project" value="UniProtKB-KW"/>
</dbReference>
<dbReference type="EMBL" id="CP061038">
    <property type="protein sequence ID" value="QNQ09210.1"/>
    <property type="molecule type" value="Genomic_DNA"/>
</dbReference>
<accession>A0A7H0LHQ7</accession>
<keyword evidence="3" id="KW-1185">Reference proteome</keyword>
<name>A0A7H0LHQ7_9SPHN</name>
<proteinExistence type="predicted"/>
<dbReference type="Pfam" id="PF03992">
    <property type="entry name" value="ABM"/>
    <property type="match status" value="1"/>
</dbReference>
<dbReference type="Proteomes" id="UP000516148">
    <property type="component" value="Chromosome"/>
</dbReference>